<dbReference type="Pfam" id="PF01602">
    <property type="entry name" value="Adaptin_N"/>
    <property type="match status" value="1"/>
</dbReference>
<keyword evidence="7" id="KW-1133">Transmembrane helix</keyword>
<dbReference type="AlphaFoldDB" id="A0ABD2IFD4"/>
<evidence type="ECO:0000313" key="9">
    <source>
        <dbReference type="EMBL" id="KAL3076550.1"/>
    </source>
</evidence>
<keyword evidence="4" id="KW-0677">Repeat</keyword>
<dbReference type="PANTHER" id="PTHR22781:SF12">
    <property type="entry name" value="AP-3 COMPLEX SUBUNIT DELTA-1"/>
    <property type="match status" value="1"/>
</dbReference>
<dbReference type="InterPro" id="IPR011989">
    <property type="entry name" value="ARM-like"/>
</dbReference>
<keyword evidence="3" id="KW-0813">Transport</keyword>
<evidence type="ECO:0000256" key="4">
    <source>
        <dbReference type="ARBA" id="ARBA00022737"/>
    </source>
</evidence>
<dbReference type="GO" id="GO:0005737">
    <property type="term" value="C:cytoplasm"/>
    <property type="evidence" value="ECO:0007669"/>
    <property type="project" value="UniProtKB-ARBA"/>
</dbReference>
<dbReference type="GO" id="GO:0012505">
    <property type="term" value="C:endomembrane system"/>
    <property type="evidence" value="ECO:0007669"/>
    <property type="project" value="UniProtKB-SubCell"/>
</dbReference>
<name>A0ABD2IFD4_HETSC</name>
<dbReference type="InterPro" id="IPR002553">
    <property type="entry name" value="Clathrin/coatomer_adapt-like_N"/>
</dbReference>
<dbReference type="GO" id="GO:0015031">
    <property type="term" value="P:protein transport"/>
    <property type="evidence" value="ECO:0007669"/>
    <property type="project" value="UniProtKB-KW"/>
</dbReference>
<accession>A0ABD2IFD4</accession>
<evidence type="ECO:0000256" key="7">
    <source>
        <dbReference type="SAM" id="Phobius"/>
    </source>
</evidence>
<dbReference type="SUPFAM" id="SSF48371">
    <property type="entry name" value="ARM repeat"/>
    <property type="match status" value="1"/>
</dbReference>
<dbReference type="EMBL" id="JBICCN010000333">
    <property type="protein sequence ID" value="KAL3076550.1"/>
    <property type="molecule type" value="Genomic_DNA"/>
</dbReference>
<keyword evidence="7" id="KW-0812">Transmembrane</keyword>
<gene>
    <name evidence="9" type="ORF">niasHS_014455</name>
</gene>
<keyword evidence="6 7" id="KW-0472">Membrane</keyword>
<evidence type="ECO:0000256" key="2">
    <source>
        <dbReference type="ARBA" id="ARBA00006613"/>
    </source>
</evidence>
<feature type="transmembrane region" description="Helical" evidence="7">
    <location>
        <begin position="345"/>
        <end position="369"/>
    </location>
</feature>
<reference evidence="9 10" key="1">
    <citation type="submission" date="2024-10" db="EMBL/GenBank/DDBJ databases">
        <authorList>
            <person name="Kim D."/>
        </authorList>
    </citation>
    <scope>NUCLEOTIDE SEQUENCE [LARGE SCALE GENOMIC DNA]</scope>
    <source>
        <strain evidence="9">Taebaek</strain>
    </source>
</reference>
<feature type="domain" description="Clathrin/coatomer adaptor adaptin-like N-terminal" evidence="8">
    <location>
        <begin position="1"/>
        <end position="80"/>
    </location>
</feature>
<evidence type="ECO:0000256" key="6">
    <source>
        <dbReference type="ARBA" id="ARBA00023136"/>
    </source>
</evidence>
<keyword evidence="10" id="KW-1185">Reference proteome</keyword>
<evidence type="ECO:0000256" key="5">
    <source>
        <dbReference type="ARBA" id="ARBA00022927"/>
    </source>
</evidence>
<organism evidence="9 10">
    <name type="scientific">Heterodera schachtii</name>
    <name type="common">Sugarbeet cyst nematode worm</name>
    <name type="synonym">Tylenchus schachtii</name>
    <dbReference type="NCBI Taxonomy" id="97005"/>
    <lineage>
        <taxon>Eukaryota</taxon>
        <taxon>Metazoa</taxon>
        <taxon>Ecdysozoa</taxon>
        <taxon>Nematoda</taxon>
        <taxon>Chromadorea</taxon>
        <taxon>Rhabditida</taxon>
        <taxon>Tylenchina</taxon>
        <taxon>Tylenchomorpha</taxon>
        <taxon>Tylenchoidea</taxon>
        <taxon>Heteroderidae</taxon>
        <taxon>Heteroderinae</taxon>
        <taxon>Heterodera</taxon>
    </lineage>
</organism>
<sequence length="416" mass="46775">MLGYDISWTAFNIIEVMSSTRYSEKRIGYLAAVQAFNDETDVLMLTTNLIRKDLQSSNIYDVGVALSGLSCFTTTDLVLDSAEDATLAYVFLVDNNGIVYFSLRLYTRRAVDVFAVRRTVCHRISSTLLLSNICVPFTRADELVHQQLLGYIIDSVPHRALLEVEPDTPLMRRFCARLVRRQKSGIGTASLEDAQRQDDEMDPFQLAERFKSAGFESNGQKQEQEGIKEEAEFVNKNNNNSLAQPLVGILLSPGPIKQWPLSAALSSAVRPLSHFRALFRLLPSLRRGHPFLAHLSALAPDSLLFFFILCCCVTTVSSADFDFREIALENKIKADLYGVNLSFTYALGALTVALATIIVGIVCGIYNFLHRLWKTEELDAKCKENRVDILRARIDRRGLHSQLRELRAELEALKSR</sequence>
<dbReference type="PANTHER" id="PTHR22781">
    <property type="entry name" value="DELTA ADAPTIN-RELATED"/>
    <property type="match status" value="1"/>
</dbReference>
<protein>
    <recommendedName>
        <fullName evidence="8">Clathrin/coatomer adaptor adaptin-like N-terminal domain-containing protein</fullName>
    </recommendedName>
</protein>
<comment type="subcellular location">
    <subcellularLocation>
        <location evidence="1">Endomembrane system</location>
    </subcellularLocation>
</comment>
<proteinExistence type="inferred from homology"/>
<keyword evidence="5" id="KW-0653">Protein transport</keyword>
<dbReference type="InterPro" id="IPR016024">
    <property type="entry name" value="ARM-type_fold"/>
</dbReference>
<comment type="caution">
    <text evidence="9">The sequence shown here is derived from an EMBL/GenBank/DDBJ whole genome shotgun (WGS) entry which is preliminary data.</text>
</comment>
<dbReference type="Proteomes" id="UP001620645">
    <property type="component" value="Unassembled WGS sequence"/>
</dbReference>
<evidence type="ECO:0000259" key="8">
    <source>
        <dbReference type="Pfam" id="PF01602"/>
    </source>
</evidence>
<evidence type="ECO:0000313" key="10">
    <source>
        <dbReference type="Proteomes" id="UP001620645"/>
    </source>
</evidence>
<dbReference type="Gene3D" id="1.25.10.10">
    <property type="entry name" value="Leucine-rich Repeat Variant"/>
    <property type="match status" value="1"/>
</dbReference>
<dbReference type="InterPro" id="IPR017105">
    <property type="entry name" value="AP3_complex_dsu"/>
</dbReference>
<evidence type="ECO:0000256" key="3">
    <source>
        <dbReference type="ARBA" id="ARBA00022448"/>
    </source>
</evidence>
<comment type="similarity">
    <text evidence="2">Belongs to the adaptor complexes large subunit family.</text>
</comment>
<evidence type="ECO:0000256" key="1">
    <source>
        <dbReference type="ARBA" id="ARBA00004308"/>
    </source>
</evidence>